<evidence type="ECO:0000256" key="2">
    <source>
        <dbReference type="SAM" id="Phobius"/>
    </source>
</evidence>
<accession>A0A9P8VJD7</accession>
<dbReference type="GO" id="GO:0005783">
    <property type="term" value="C:endoplasmic reticulum"/>
    <property type="evidence" value="ECO:0007669"/>
    <property type="project" value="TreeGrafter"/>
</dbReference>
<dbReference type="InterPro" id="IPR019413">
    <property type="entry name" value="Dsc3_ub-like_dom"/>
</dbReference>
<dbReference type="PROSITE" id="PS50053">
    <property type="entry name" value="UBIQUITIN_2"/>
    <property type="match status" value="1"/>
</dbReference>
<dbReference type="AlphaFoldDB" id="A0A9P8VJD7"/>
<feature type="transmembrane region" description="Helical" evidence="2">
    <location>
        <begin position="258"/>
        <end position="278"/>
    </location>
</feature>
<dbReference type="PANTHER" id="PTHR28049">
    <property type="entry name" value="TRANSMEMBRANE PROTEIN YOR223W"/>
    <property type="match status" value="1"/>
</dbReference>
<dbReference type="SUPFAM" id="SSF54236">
    <property type="entry name" value="Ubiquitin-like"/>
    <property type="match status" value="1"/>
</dbReference>
<dbReference type="Pfam" id="PF10302">
    <property type="entry name" value="Dsc3_N"/>
    <property type="match status" value="1"/>
</dbReference>
<reference evidence="4" key="1">
    <citation type="journal article" date="2021" name="Nat. Commun.">
        <title>Genetic determinants of endophytism in the Arabidopsis root mycobiome.</title>
        <authorList>
            <person name="Mesny F."/>
            <person name="Miyauchi S."/>
            <person name="Thiergart T."/>
            <person name="Pickel B."/>
            <person name="Atanasova L."/>
            <person name="Karlsson M."/>
            <person name="Huettel B."/>
            <person name="Barry K.W."/>
            <person name="Haridas S."/>
            <person name="Chen C."/>
            <person name="Bauer D."/>
            <person name="Andreopoulos W."/>
            <person name="Pangilinan J."/>
            <person name="LaButti K."/>
            <person name="Riley R."/>
            <person name="Lipzen A."/>
            <person name="Clum A."/>
            <person name="Drula E."/>
            <person name="Henrissat B."/>
            <person name="Kohler A."/>
            <person name="Grigoriev I.V."/>
            <person name="Martin F.M."/>
            <person name="Hacquard S."/>
        </authorList>
    </citation>
    <scope>NUCLEOTIDE SEQUENCE</scope>
    <source>
        <strain evidence="4">MPI-SDFR-AT-0117</strain>
    </source>
</reference>
<dbReference type="InterPro" id="IPR029071">
    <property type="entry name" value="Ubiquitin-like_domsf"/>
</dbReference>
<keyword evidence="5" id="KW-1185">Reference proteome</keyword>
<protein>
    <submittedName>
        <fullName evidence="4">DUF2407 C-terminal domain-containing protein</fullName>
    </submittedName>
</protein>
<organism evidence="4 5">
    <name type="scientific">Plectosphaerella plurivora</name>
    <dbReference type="NCBI Taxonomy" id="936078"/>
    <lineage>
        <taxon>Eukaryota</taxon>
        <taxon>Fungi</taxon>
        <taxon>Dikarya</taxon>
        <taxon>Ascomycota</taxon>
        <taxon>Pezizomycotina</taxon>
        <taxon>Sordariomycetes</taxon>
        <taxon>Hypocreomycetidae</taxon>
        <taxon>Glomerellales</taxon>
        <taxon>Plectosphaerellaceae</taxon>
        <taxon>Plectosphaerella</taxon>
    </lineage>
</organism>
<dbReference type="PANTHER" id="PTHR28049:SF1">
    <property type="entry name" value="DSC E3 UBIQUITIN LIGASE COMPLEX SUBUNIT 3"/>
    <property type="match status" value="1"/>
</dbReference>
<dbReference type="InterPro" id="IPR025390">
    <property type="entry name" value="Dsc3_C"/>
</dbReference>
<dbReference type="EMBL" id="JAGSXJ010000002">
    <property type="protein sequence ID" value="KAH6695393.1"/>
    <property type="molecule type" value="Genomic_DNA"/>
</dbReference>
<dbReference type="GO" id="GO:0044695">
    <property type="term" value="C:Dsc E3 ubiquitin ligase complex"/>
    <property type="evidence" value="ECO:0007669"/>
    <property type="project" value="InterPro"/>
</dbReference>
<evidence type="ECO:0000259" key="3">
    <source>
        <dbReference type="PROSITE" id="PS50053"/>
    </source>
</evidence>
<feature type="domain" description="Ubiquitin-like" evidence="3">
    <location>
        <begin position="11"/>
        <end position="73"/>
    </location>
</feature>
<name>A0A9P8VJD7_9PEZI</name>
<evidence type="ECO:0000313" key="5">
    <source>
        <dbReference type="Proteomes" id="UP000770015"/>
    </source>
</evidence>
<feature type="region of interest" description="Disordered" evidence="1">
    <location>
        <begin position="131"/>
        <end position="177"/>
    </location>
</feature>
<gene>
    <name evidence="4" type="ORF">F5X68DRAFT_198367</name>
</gene>
<evidence type="ECO:0000313" key="4">
    <source>
        <dbReference type="EMBL" id="KAH6695393.1"/>
    </source>
</evidence>
<proteinExistence type="predicted"/>
<feature type="compositionally biased region" description="Low complexity" evidence="1">
    <location>
        <begin position="145"/>
        <end position="166"/>
    </location>
</feature>
<dbReference type="Proteomes" id="UP000770015">
    <property type="component" value="Unassembled WGS sequence"/>
</dbReference>
<feature type="region of interest" description="Disordered" evidence="1">
    <location>
        <begin position="75"/>
        <end position="101"/>
    </location>
</feature>
<dbReference type="Pfam" id="PF13373">
    <property type="entry name" value="Dsc3_C"/>
    <property type="match status" value="1"/>
</dbReference>
<keyword evidence="2" id="KW-1133">Transmembrane helix</keyword>
<comment type="caution">
    <text evidence="4">The sequence shown here is derived from an EMBL/GenBank/DDBJ whole genome shotgun (WGS) entry which is preliminary data.</text>
</comment>
<dbReference type="Gene3D" id="3.10.20.90">
    <property type="entry name" value="Phosphatidylinositol 3-kinase Catalytic Subunit, Chain A, domain 1"/>
    <property type="match status" value="1"/>
</dbReference>
<dbReference type="OrthoDB" id="2556122at2759"/>
<dbReference type="InterPro" id="IPR045226">
    <property type="entry name" value="Dsc3"/>
</dbReference>
<dbReference type="InterPro" id="IPR000626">
    <property type="entry name" value="Ubiquitin-like_dom"/>
</dbReference>
<feature type="compositionally biased region" description="Basic and acidic residues" evidence="1">
    <location>
        <begin position="80"/>
        <end position="97"/>
    </location>
</feature>
<keyword evidence="2" id="KW-0812">Transmembrane</keyword>
<keyword evidence="2" id="KW-0472">Membrane</keyword>
<feature type="transmembrane region" description="Helical" evidence="2">
    <location>
        <begin position="290"/>
        <end position="309"/>
    </location>
</feature>
<evidence type="ECO:0000256" key="1">
    <source>
        <dbReference type="SAM" id="MobiDB-lite"/>
    </source>
</evidence>
<sequence length="313" mass="33134">MTAKHRQPPPLLLTIRFSAALPDIHLDIPSPESTTVVALKHIIRSRLDASHSSYRLRFIYQGKILQDAASLTNALGPVPADRHDDSPPAHDSGKGKAVEGAAADAQHHRIYIICSIGDPLSASDLSAEAAAALQGPSSPDRTSKTRGGATRDAATTASSHPAAGAAPPAPPPRGFDRLIAAGFSTAEVSQLRLQFRDINAQRHTPDTMPSPDTMRNMEDAWMDANAGDAVPGGATTAAAPGGGPSDDPTGAMHEQLDGLVKGMMMGFFWPMGGIAWLTREEGMVAQRWRVWIGFGLTFSVFVGVMRTMFGGEQ</sequence>